<keyword evidence="7" id="KW-1185">Reference proteome</keyword>
<evidence type="ECO:0000256" key="3">
    <source>
        <dbReference type="ARBA" id="ARBA00023306"/>
    </source>
</evidence>
<dbReference type="Proteomes" id="UP001404956">
    <property type="component" value="Unassembled WGS sequence"/>
</dbReference>
<dbReference type="EMBL" id="BAABRV010000002">
    <property type="protein sequence ID" value="GAA5532436.1"/>
    <property type="molecule type" value="Genomic_DNA"/>
</dbReference>
<accession>A0ABP9XD46</accession>
<dbReference type="PANTHER" id="PTHR34108:SF1">
    <property type="entry name" value="SEPTUM SITE-DETERMINING PROTEIN MINC"/>
    <property type="match status" value="1"/>
</dbReference>
<sequence length="212" mass="21613">MHEVAEGKVKRMKLRGTLGGMNLLLEPGDTADSVSQTLASRTELLGSSVTLEVQGDADPGALEAALTAIRAAGGTPGRIRAPRVTVTGPGSEGEEGSARTVILPHGVRAGFRGDYRGSVVILGDVNPGAEIVAGGDVIVMGALRGVVHAGYGGNADAIVWARPIASAQIRIGDAVARAPEGSSLSTMRKLEGPGDAELARLQGGMIVIEPHR</sequence>
<evidence type="ECO:0000256" key="1">
    <source>
        <dbReference type="ARBA" id="ARBA00022618"/>
    </source>
</evidence>
<dbReference type="PANTHER" id="PTHR34108">
    <property type="entry name" value="SEPTUM SITE-DETERMINING PROTEIN MINC"/>
    <property type="match status" value="1"/>
</dbReference>
<keyword evidence="3 4" id="KW-0131">Cell cycle</keyword>
<evidence type="ECO:0000313" key="7">
    <source>
        <dbReference type="Proteomes" id="UP001404956"/>
    </source>
</evidence>
<comment type="function">
    <text evidence="4">Cell division inhibitor that blocks the formation of polar Z ring septums. Rapidly oscillates between the poles of the cell to destabilize FtsZ filaments that have formed before they mature into polar Z rings. Prevents FtsZ polymerization.</text>
</comment>
<keyword evidence="2 4" id="KW-0717">Septation</keyword>
<dbReference type="Pfam" id="PF03775">
    <property type="entry name" value="MinC_C"/>
    <property type="match status" value="1"/>
</dbReference>
<dbReference type="InterPro" id="IPR016098">
    <property type="entry name" value="CAP/MinC_C"/>
</dbReference>
<evidence type="ECO:0000256" key="4">
    <source>
        <dbReference type="HAMAP-Rule" id="MF_00267"/>
    </source>
</evidence>
<comment type="caution">
    <text evidence="6">The sequence shown here is derived from an EMBL/GenBank/DDBJ whole genome shotgun (WGS) entry which is preliminary data.</text>
</comment>
<dbReference type="InterPro" id="IPR005526">
    <property type="entry name" value="Septum_form_inhib_MinC_C"/>
</dbReference>
<gene>
    <name evidence="4 6" type="primary">minC</name>
    <name evidence="6" type="ORF">Dalu01_00825</name>
</gene>
<dbReference type="InterPro" id="IPR013033">
    <property type="entry name" value="MinC"/>
</dbReference>
<organism evidence="6 7">
    <name type="scientific">Deinococcus aluminii</name>
    <dbReference type="NCBI Taxonomy" id="1656885"/>
    <lineage>
        <taxon>Bacteria</taxon>
        <taxon>Thermotogati</taxon>
        <taxon>Deinococcota</taxon>
        <taxon>Deinococci</taxon>
        <taxon>Deinococcales</taxon>
        <taxon>Deinococcaceae</taxon>
        <taxon>Deinococcus</taxon>
    </lineage>
</organism>
<feature type="domain" description="Septum formation inhibitor MinC C-terminal" evidence="5">
    <location>
        <begin position="104"/>
        <end position="184"/>
    </location>
</feature>
<name>A0ABP9XD46_9DEIO</name>
<evidence type="ECO:0000313" key="6">
    <source>
        <dbReference type="EMBL" id="GAA5532436.1"/>
    </source>
</evidence>
<reference evidence="6 7" key="1">
    <citation type="submission" date="2024-02" db="EMBL/GenBank/DDBJ databases">
        <title>Deinococcus aluminii NBRC 112889.</title>
        <authorList>
            <person name="Ichikawa N."/>
            <person name="Katano-Makiyama Y."/>
            <person name="Hidaka K."/>
        </authorList>
    </citation>
    <scope>NUCLEOTIDE SEQUENCE [LARGE SCALE GENOMIC DNA]</scope>
    <source>
        <strain evidence="6 7">NBRC 112889</strain>
    </source>
</reference>
<evidence type="ECO:0000256" key="2">
    <source>
        <dbReference type="ARBA" id="ARBA00023210"/>
    </source>
</evidence>
<comment type="similarity">
    <text evidence="4">Belongs to the MinC family.</text>
</comment>
<comment type="subunit">
    <text evidence="4">Interacts with MinD and FtsZ.</text>
</comment>
<protein>
    <recommendedName>
        <fullName evidence="4">Probable septum site-determining protein MinC</fullName>
    </recommendedName>
</protein>
<keyword evidence="1 4" id="KW-0132">Cell division</keyword>
<evidence type="ECO:0000259" key="5">
    <source>
        <dbReference type="Pfam" id="PF03775"/>
    </source>
</evidence>
<dbReference type="InterPro" id="IPR036145">
    <property type="entry name" value="MinC_C_sf"/>
</dbReference>
<proteinExistence type="inferred from homology"/>
<dbReference type="HAMAP" id="MF_00267">
    <property type="entry name" value="MinC"/>
    <property type="match status" value="1"/>
</dbReference>
<dbReference type="Gene3D" id="2.160.20.70">
    <property type="match status" value="1"/>
</dbReference>
<dbReference type="SUPFAM" id="SSF63848">
    <property type="entry name" value="Cell-division inhibitor MinC, C-terminal domain"/>
    <property type="match status" value="1"/>
</dbReference>